<reference evidence="9 10" key="1">
    <citation type="submission" date="2019-07" db="EMBL/GenBank/DDBJ databases">
        <title>Whole genome shotgun sequence of Microvirga aerophila NBRC 106136.</title>
        <authorList>
            <person name="Hosoyama A."/>
            <person name="Uohara A."/>
            <person name="Ohji S."/>
            <person name="Ichikawa N."/>
        </authorList>
    </citation>
    <scope>NUCLEOTIDE SEQUENCE [LARGE SCALE GENOMIC DNA]</scope>
    <source>
        <strain evidence="9 10">NBRC 106136</strain>
    </source>
</reference>
<evidence type="ECO:0000256" key="5">
    <source>
        <dbReference type="ARBA" id="ARBA00022989"/>
    </source>
</evidence>
<keyword evidence="10" id="KW-1185">Reference proteome</keyword>
<comment type="caution">
    <text evidence="9">The sequence shown here is derived from an EMBL/GenBank/DDBJ whole genome shotgun (WGS) entry which is preliminary data.</text>
</comment>
<gene>
    <name evidence="9" type="ORF">MAE02_41620</name>
</gene>
<feature type="transmembrane region" description="Helical" evidence="7">
    <location>
        <begin position="131"/>
        <end position="151"/>
    </location>
</feature>
<name>A0A512BWZ3_9HYPH</name>
<feature type="domain" description="Cation efflux protein transmembrane" evidence="8">
    <location>
        <begin position="23"/>
        <end position="226"/>
    </location>
</feature>
<comment type="subcellular location">
    <subcellularLocation>
        <location evidence="1">Membrane</location>
        <topology evidence="1">Multi-pass membrane protein</topology>
    </subcellularLocation>
</comment>
<evidence type="ECO:0000256" key="4">
    <source>
        <dbReference type="ARBA" id="ARBA00022692"/>
    </source>
</evidence>
<dbReference type="PANTHER" id="PTHR43840">
    <property type="entry name" value="MITOCHONDRIAL METAL TRANSPORTER 1-RELATED"/>
    <property type="match status" value="1"/>
</dbReference>
<dbReference type="GO" id="GO:0016020">
    <property type="term" value="C:membrane"/>
    <property type="evidence" value="ECO:0007669"/>
    <property type="project" value="UniProtKB-SubCell"/>
</dbReference>
<evidence type="ECO:0000256" key="2">
    <source>
        <dbReference type="ARBA" id="ARBA00008114"/>
    </source>
</evidence>
<evidence type="ECO:0000256" key="1">
    <source>
        <dbReference type="ARBA" id="ARBA00004141"/>
    </source>
</evidence>
<evidence type="ECO:0000259" key="8">
    <source>
        <dbReference type="Pfam" id="PF01545"/>
    </source>
</evidence>
<dbReference type="PANTHER" id="PTHR43840:SF15">
    <property type="entry name" value="MITOCHONDRIAL METAL TRANSPORTER 1-RELATED"/>
    <property type="match status" value="1"/>
</dbReference>
<organism evidence="9 10">
    <name type="scientific">Microvirga aerophila</name>
    <dbReference type="NCBI Taxonomy" id="670291"/>
    <lineage>
        <taxon>Bacteria</taxon>
        <taxon>Pseudomonadati</taxon>
        <taxon>Pseudomonadota</taxon>
        <taxon>Alphaproteobacteria</taxon>
        <taxon>Hyphomicrobiales</taxon>
        <taxon>Methylobacteriaceae</taxon>
        <taxon>Microvirga</taxon>
    </lineage>
</organism>
<dbReference type="InterPro" id="IPR027469">
    <property type="entry name" value="Cation_efflux_TMD_sf"/>
</dbReference>
<dbReference type="RefSeq" id="WP_147021992.1">
    <property type="nucleotide sequence ID" value="NZ_BJYU01000065.1"/>
</dbReference>
<dbReference type="InterPro" id="IPR058533">
    <property type="entry name" value="Cation_efflux_TM"/>
</dbReference>
<feature type="transmembrane region" description="Helical" evidence="7">
    <location>
        <begin position="50"/>
        <end position="68"/>
    </location>
</feature>
<dbReference type="NCBIfam" id="TIGR01297">
    <property type="entry name" value="CDF"/>
    <property type="match status" value="1"/>
</dbReference>
<evidence type="ECO:0000313" key="10">
    <source>
        <dbReference type="Proteomes" id="UP000321085"/>
    </source>
</evidence>
<protein>
    <submittedName>
        <fullName evidence="9">Cobalt transporter</fullName>
    </submittedName>
</protein>
<keyword evidence="5 7" id="KW-1133">Transmembrane helix</keyword>
<dbReference type="InterPro" id="IPR002524">
    <property type="entry name" value="Cation_efflux"/>
</dbReference>
<feature type="transmembrane region" description="Helical" evidence="7">
    <location>
        <begin position="22"/>
        <end position="43"/>
    </location>
</feature>
<dbReference type="Gene3D" id="1.20.1510.10">
    <property type="entry name" value="Cation efflux protein transmembrane domain"/>
    <property type="match status" value="1"/>
</dbReference>
<dbReference type="SUPFAM" id="SSF161111">
    <property type="entry name" value="Cation efflux protein transmembrane domain-like"/>
    <property type="match status" value="1"/>
</dbReference>
<evidence type="ECO:0000256" key="6">
    <source>
        <dbReference type="ARBA" id="ARBA00023136"/>
    </source>
</evidence>
<proteinExistence type="inferred from homology"/>
<sequence>MSETRPHLPVEVDKAMKRAERLAWLSIGFLISIILAMAAVMGGSQAMQTAWIEDMLSLLPPVVFLIALKLEKKPATEKFPFGFYRANSLAFLIAAGALTTMGVVLLYEAASTLIKQEHPTIGSFQLFGREIWLGWAMIAVLVYSVIPPVILGRLKKPVAAKIADKVLHTDALMNAADWQTGLAGILGILGVGFGFWWADAAAAGFISLSILMDGLRSVRTSVVELIDGAPRRMDSGKIDPLVNRVTAKLRAEHGDVNVQVRETGRYMRAVIEPHDKPHVSGDRAGALIGEEDAWRLIEVATEQREDEPNRT</sequence>
<evidence type="ECO:0000256" key="3">
    <source>
        <dbReference type="ARBA" id="ARBA00022448"/>
    </source>
</evidence>
<keyword evidence="4 7" id="KW-0812">Transmembrane</keyword>
<dbReference type="InterPro" id="IPR050291">
    <property type="entry name" value="CDF_Transporter"/>
</dbReference>
<dbReference type="Proteomes" id="UP000321085">
    <property type="component" value="Unassembled WGS sequence"/>
</dbReference>
<dbReference type="AlphaFoldDB" id="A0A512BWZ3"/>
<feature type="transmembrane region" description="Helical" evidence="7">
    <location>
        <begin position="88"/>
        <end position="110"/>
    </location>
</feature>
<accession>A0A512BWZ3</accession>
<dbReference type="GO" id="GO:0008324">
    <property type="term" value="F:monoatomic cation transmembrane transporter activity"/>
    <property type="evidence" value="ECO:0007669"/>
    <property type="project" value="InterPro"/>
</dbReference>
<evidence type="ECO:0000256" key="7">
    <source>
        <dbReference type="SAM" id="Phobius"/>
    </source>
</evidence>
<feature type="transmembrane region" description="Helical" evidence="7">
    <location>
        <begin position="182"/>
        <end position="211"/>
    </location>
</feature>
<keyword evidence="3" id="KW-0813">Transport</keyword>
<keyword evidence="6 7" id="KW-0472">Membrane</keyword>
<dbReference type="Pfam" id="PF01545">
    <property type="entry name" value="Cation_efflux"/>
    <property type="match status" value="1"/>
</dbReference>
<comment type="similarity">
    <text evidence="2">Belongs to the cation diffusion facilitator (CDF) transporter (TC 2.A.4) family.</text>
</comment>
<evidence type="ECO:0000313" key="9">
    <source>
        <dbReference type="EMBL" id="GEO16466.1"/>
    </source>
</evidence>
<dbReference type="EMBL" id="BJYU01000065">
    <property type="protein sequence ID" value="GEO16466.1"/>
    <property type="molecule type" value="Genomic_DNA"/>
</dbReference>